<proteinExistence type="predicted"/>
<dbReference type="Gene3D" id="3.40.50.1580">
    <property type="entry name" value="Nucleoside phosphorylase domain"/>
    <property type="match status" value="1"/>
</dbReference>
<reference evidence="4 5" key="1">
    <citation type="journal article" date="2018" name="PLoS Pathog.">
        <title>Evolution of structural diversity of trichothecenes, a family of toxins produced by plant pathogenic and entomopathogenic fungi.</title>
        <authorList>
            <person name="Proctor R.H."/>
            <person name="McCormick S.P."/>
            <person name="Kim H.S."/>
            <person name="Cardoza R.E."/>
            <person name="Stanley A.M."/>
            <person name="Lindo L."/>
            <person name="Kelly A."/>
            <person name="Brown D.W."/>
            <person name="Lee T."/>
            <person name="Vaughan M.M."/>
            <person name="Alexander N.J."/>
            <person name="Busman M."/>
            <person name="Gutierrez S."/>
        </authorList>
    </citation>
    <scope>NUCLEOTIDE SEQUENCE [LARGE SCALE GENOMIC DNA]</scope>
    <source>
        <strain evidence="4 5">NRRL 13405</strain>
    </source>
</reference>
<dbReference type="InterPro" id="IPR056884">
    <property type="entry name" value="NPHP3-like_N"/>
</dbReference>
<dbReference type="PROSITE" id="PS50837">
    <property type="entry name" value="NACHT"/>
    <property type="match status" value="1"/>
</dbReference>
<evidence type="ECO:0000313" key="5">
    <source>
        <dbReference type="Proteomes" id="UP000265631"/>
    </source>
</evidence>
<dbReference type="EMBL" id="PXXK01000066">
    <property type="protein sequence ID" value="RFN52462.1"/>
    <property type="molecule type" value="Genomic_DNA"/>
</dbReference>
<dbReference type="PANTHER" id="PTHR10039">
    <property type="entry name" value="AMELOGENIN"/>
    <property type="match status" value="1"/>
</dbReference>
<evidence type="ECO:0000256" key="1">
    <source>
        <dbReference type="ARBA" id="ARBA00022737"/>
    </source>
</evidence>
<evidence type="ECO:0000256" key="2">
    <source>
        <dbReference type="SAM" id="MobiDB-lite"/>
    </source>
</evidence>
<dbReference type="InterPro" id="IPR027417">
    <property type="entry name" value="P-loop_NTPase"/>
</dbReference>
<dbReference type="InterPro" id="IPR007111">
    <property type="entry name" value="NACHT_NTPase"/>
</dbReference>
<organism evidence="4 5">
    <name type="scientific">Fusarium flagelliforme</name>
    <dbReference type="NCBI Taxonomy" id="2675880"/>
    <lineage>
        <taxon>Eukaryota</taxon>
        <taxon>Fungi</taxon>
        <taxon>Dikarya</taxon>
        <taxon>Ascomycota</taxon>
        <taxon>Pezizomycotina</taxon>
        <taxon>Sordariomycetes</taxon>
        <taxon>Hypocreomycetidae</taxon>
        <taxon>Hypocreales</taxon>
        <taxon>Nectriaceae</taxon>
        <taxon>Fusarium</taxon>
        <taxon>Fusarium incarnatum-equiseti species complex</taxon>
    </lineage>
</organism>
<dbReference type="AlphaFoldDB" id="A0A395MX42"/>
<feature type="domain" description="NACHT" evidence="3">
    <location>
        <begin position="345"/>
        <end position="457"/>
    </location>
</feature>
<dbReference type="SUPFAM" id="SSF52540">
    <property type="entry name" value="P-loop containing nucleoside triphosphate hydrolases"/>
    <property type="match status" value="1"/>
</dbReference>
<dbReference type="GO" id="GO:0009116">
    <property type="term" value="P:nucleoside metabolic process"/>
    <property type="evidence" value="ECO:0007669"/>
    <property type="project" value="InterPro"/>
</dbReference>
<comment type="caution">
    <text evidence="4">The sequence shown here is derived from an EMBL/GenBank/DDBJ whole genome shotgun (WGS) entry which is preliminary data.</text>
</comment>
<dbReference type="SUPFAM" id="SSF53167">
    <property type="entry name" value="Purine and uridine phosphorylases"/>
    <property type="match status" value="1"/>
</dbReference>
<feature type="compositionally biased region" description="Basic and acidic residues" evidence="2">
    <location>
        <begin position="162"/>
        <end position="174"/>
    </location>
</feature>
<gene>
    <name evidence="4" type="ORF">FIE12Z_3223</name>
</gene>
<dbReference type="Proteomes" id="UP000265631">
    <property type="component" value="Unassembled WGS sequence"/>
</dbReference>
<dbReference type="InterPro" id="IPR035994">
    <property type="entry name" value="Nucleoside_phosphorylase_sf"/>
</dbReference>
<protein>
    <recommendedName>
        <fullName evidence="3">NACHT domain-containing protein</fullName>
    </recommendedName>
</protein>
<name>A0A395MX42_9HYPO</name>
<accession>A0A395MX42</accession>
<dbReference type="Gene3D" id="3.40.50.300">
    <property type="entry name" value="P-loop containing nucleotide triphosphate hydrolases"/>
    <property type="match status" value="1"/>
</dbReference>
<evidence type="ECO:0000313" key="4">
    <source>
        <dbReference type="EMBL" id="RFN52462.1"/>
    </source>
</evidence>
<sequence length="1034" mass="117956">MSSPASQSSRQRRSIRIAILCPRESEARSIIALFDKHHIDQSYGRTFGDDPNQYSIGTIARHDVVVAYRPDADQSLSGDIAKWCRKSFINVHLALVVGICNGLHNYIDNDTHAGDVIIAVRLMHCDQERDSHSIIGTLPKSGKGKEVLEMRYLLQKQKQYKSKSDTQDSARSEDVQPGAEEGNSNERTRPKVYYGSLTSGSIYMNPRALRLAEQTGVLGVDVGSLDVSKVFPCVVIKGISNYGDGYQKPEWLDSAGESAGASTRALLEDWNKMLRLGKSERRYLLQTLRFPVMDDRENEILEQNPAAFAWMRHGDPEEDAEISEAQESRRKEWCRLKEWVISHEPIYWIAGNAGSGKSTFLARLLQKWPSDTNIVSHFFWEPGSLKQRSFRGFLCSLLHQLLSNDFTAGDILREKMRVTPDEVLDDWDEKKLKSILLHYRDNAFRKLYIMIDGLDEAAAGDMTKMLDFINSSATSEFKICVLSYPEGVLQENLRARCVLDMHVFSRPDIEAITRDTLEKVATDKRSSFDIDDLVLDIAEYAKGVFLWGVVASRSTMRDMNDGDSYEEIIQELFKMPKGMEGLWNYIKKQKAIDGTLFDKYLSIILDLLFNHRSRVTVFEVMMAVKPKLLEDYIVKNTPVSEANVKTKYEACERILERLFVAIFNVEKGNGVAKVTLAHDCVEGFFRRTKTGKDLWKPSRLRLLALLEEWEGDGTDDYPPELVKELIEMTWRQVSDGYLPSDSVVEPENDMMPFPRSKKAMFLIELANLHRYDSVCDAVRTLNDSDEHDTMYCVLYHMCSNYILENKSKALDCIFNILNKEYKPDWNIAQNTTAGCFGAPWVQFLLVIINLPRSSVELKDTAISHWVSLFIKLFLDRGASLEMRLPVVFWPGVGPFTGKYARSFYGLDTSKSRYLYIEMNVKALIELIASLRKQSGSSIHRGYTLPDVESYMRVIGFKGGADEDISLVTYETDSDLLVEAVRKMCDVELEDHDQSRTEMSERADACTRLMENLANECPSATEELCWKGTPWRMYM</sequence>
<keyword evidence="5" id="KW-1185">Reference proteome</keyword>
<dbReference type="GO" id="GO:0003824">
    <property type="term" value="F:catalytic activity"/>
    <property type="evidence" value="ECO:0007669"/>
    <property type="project" value="InterPro"/>
</dbReference>
<dbReference type="PANTHER" id="PTHR10039:SF5">
    <property type="entry name" value="NACHT DOMAIN-CONTAINING PROTEIN"/>
    <property type="match status" value="1"/>
</dbReference>
<dbReference type="Pfam" id="PF24883">
    <property type="entry name" value="NPHP3_N"/>
    <property type="match status" value="1"/>
</dbReference>
<evidence type="ECO:0000259" key="3">
    <source>
        <dbReference type="PROSITE" id="PS50837"/>
    </source>
</evidence>
<dbReference type="STRING" id="2594813.A0A395MX42"/>
<keyword evidence="1" id="KW-0677">Repeat</keyword>
<feature type="region of interest" description="Disordered" evidence="2">
    <location>
        <begin position="158"/>
        <end position="191"/>
    </location>
</feature>